<proteinExistence type="predicted"/>
<comment type="caution">
    <text evidence="2">The sequence shown here is derived from an EMBL/GenBank/DDBJ whole genome shotgun (WGS) entry which is preliminary data.</text>
</comment>
<dbReference type="AlphaFoldDB" id="A0AAW1TXT2"/>
<feature type="compositionally biased region" description="Polar residues" evidence="1">
    <location>
        <begin position="49"/>
        <end position="62"/>
    </location>
</feature>
<organism evidence="2 3">
    <name type="scientific">Henosepilachna vigintioctopunctata</name>
    <dbReference type="NCBI Taxonomy" id="420089"/>
    <lineage>
        <taxon>Eukaryota</taxon>
        <taxon>Metazoa</taxon>
        <taxon>Ecdysozoa</taxon>
        <taxon>Arthropoda</taxon>
        <taxon>Hexapoda</taxon>
        <taxon>Insecta</taxon>
        <taxon>Pterygota</taxon>
        <taxon>Neoptera</taxon>
        <taxon>Endopterygota</taxon>
        <taxon>Coleoptera</taxon>
        <taxon>Polyphaga</taxon>
        <taxon>Cucujiformia</taxon>
        <taxon>Coccinelloidea</taxon>
        <taxon>Coccinellidae</taxon>
        <taxon>Epilachninae</taxon>
        <taxon>Epilachnini</taxon>
        <taxon>Henosepilachna</taxon>
    </lineage>
</organism>
<accession>A0AAW1TXT2</accession>
<name>A0AAW1TXT2_9CUCU</name>
<reference evidence="2 3" key="1">
    <citation type="submission" date="2023-03" db="EMBL/GenBank/DDBJ databases">
        <title>Genome insight into feeding habits of ladybird beetles.</title>
        <authorList>
            <person name="Li H.-S."/>
            <person name="Huang Y.-H."/>
            <person name="Pang H."/>
        </authorList>
    </citation>
    <scope>NUCLEOTIDE SEQUENCE [LARGE SCALE GENOMIC DNA]</scope>
    <source>
        <strain evidence="2">SYSU_2023b</strain>
        <tissue evidence="2">Whole body</tissue>
    </source>
</reference>
<keyword evidence="3" id="KW-1185">Reference proteome</keyword>
<sequence>MGVTWEKSSSEEFWSEVCSPIRLQEVQLALTFLRNQEKRSVSRRGVSIMNLTPSVDTESQEGMKSGEERPPSKRRAFSSPKLRSTVEYEERIMNLHEQIIVVKNALEDMNMKCGRERIQ</sequence>
<evidence type="ECO:0000256" key="1">
    <source>
        <dbReference type="SAM" id="MobiDB-lite"/>
    </source>
</evidence>
<dbReference type="Proteomes" id="UP001431783">
    <property type="component" value="Unassembled WGS sequence"/>
</dbReference>
<evidence type="ECO:0000313" key="2">
    <source>
        <dbReference type="EMBL" id="KAK9876401.1"/>
    </source>
</evidence>
<gene>
    <name evidence="2" type="ORF">WA026_012712</name>
</gene>
<dbReference type="EMBL" id="JARQZJ010000036">
    <property type="protein sequence ID" value="KAK9876401.1"/>
    <property type="molecule type" value="Genomic_DNA"/>
</dbReference>
<evidence type="ECO:0000313" key="3">
    <source>
        <dbReference type="Proteomes" id="UP001431783"/>
    </source>
</evidence>
<protein>
    <submittedName>
        <fullName evidence="2">Uncharacterized protein</fullName>
    </submittedName>
</protein>
<feature type="region of interest" description="Disordered" evidence="1">
    <location>
        <begin position="39"/>
        <end position="81"/>
    </location>
</feature>